<dbReference type="Proteomes" id="UP001597509">
    <property type="component" value="Unassembled WGS sequence"/>
</dbReference>
<gene>
    <name evidence="1" type="ORF">ACFS6I_18100</name>
</gene>
<proteinExistence type="predicted"/>
<name>A0ABW5Z067_9SPHI</name>
<dbReference type="EMBL" id="JBHUPE010000007">
    <property type="protein sequence ID" value="MFD2905846.1"/>
    <property type="molecule type" value="Genomic_DNA"/>
</dbReference>
<keyword evidence="2" id="KW-1185">Reference proteome</keyword>
<reference evidence="2" key="1">
    <citation type="journal article" date="2019" name="Int. J. Syst. Evol. Microbiol.">
        <title>The Global Catalogue of Microorganisms (GCM) 10K type strain sequencing project: providing services to taxonomists for standard genome sequencing and annotation.</title>
        <authorList>
            <consortium name="The Broad Institute Genomics Platform"/>
            <consortium name="The Broad Institute Genome Sequencing Center for Infectious Disease"/>
            <person name="Wu L."/>
            <person name="Ma J."/>
        </authorList>
    </citation>
    <scope>NUCLEOTIDE SEQUENCE [LARGE SCALE GENOMIC DNA]</scope>
    <source>
        <strain evidence="2">KCTC 22209</strain>
    </source>
</reference>
<comment type="caution">
    <text evidence="1">The sequence shown here is derived from an EMBL/GenBank/DDBJ whole genome shotgun (WGS) entry which is preliminary data.</text>
</comment>
<evidence type="ECO:0000313" key="2">
    <source>
        <dbReference type="Proteomes" id="UP001597509"/>
    </source>
</evidence>
<organism evidence="1 2">
    <name type="scientific">Sphingobacterium anhuiense</name>
    <dbReference type="NCBI Taxonomy" id="493780"/>
    <lineage>
        <taxon>Bacteria</taxon>
        <taxon>Pseudomonadati</taxon>
        <taxon>Bacteroidota</taxon>
        <taxon>Sphingobacteriia</taxon>
        <taxon>Sphingobacteriales</taxon>
        <taxon>Sphingobacteriaceae</taxon>
        <taxon>Sphingobacterium</taxon>
    </lineage>
</organism>
<dbReference type="RefSeq" id="WP_380922717.1">
    <property type="nucleotide sequence ID" value="NZ_JBHUPE010000007.1"/>
</dbReference>
<protein>
    <submittedName>
        <fullName evidence="1">Uncharacterized protein</fullName>
    </submittedName>
</protein>
<sequence>MFSYQSKKRIPILKKPVMISLLPEGAFKKRVVESTKEPVRNRLKDRTDERPKDRYYSYVIASKKEHESYSAVVRDERKDVLRISLVNMAIYECYLFAVGLPLSFPTEHIIVHGQDKSKLVRQRTNNDREQVSASNDFYDYELTVPADTEREQYSQRILNDLNDHFQLEVHIENLSVVKDSRSFMTDKGESIELIWEKQPTMIMKTKIGAKVGKTYPILAESN</sequence>
<evidence type="ECO:0000313" key="1">
    <source>
        <dbReference type="EMBL" id="MFD2905846.1"/>
    </source>
</evidence>
<accession>A0ABW5Z067</accession>